<feature type="chain" id="PRO_5003276190" evidence="1">
    <location>
        <begin position="19"/>
        <end position="482"/>
    </location>
</feature>
<reference evidence="2" key="1">
    <citation type="journal article" date="2011" name="Plant Physiol.">
        <title>Comprehensive sequence analysis of 24,783 barley full-length cDNAs derived from 12 clone libraries.</title>
        <authorList>
            <person name="Matsumoto T."/>
            <person name="Tanaka T."/>
            <person name="Sakai H."/>
            <person name="Amano N."/>
            <person name="Kanamori H."/>
            <person name="Kurita K."/>
            <person name="Kikuta A."/>
            <person name="Kamiya K."/>
            <person name="Yamamoto M."/>
            <person name="Ikawa H."/>
            <person name="Fujii N."/>
            <person name="Hori K."/>
            <person name="Itoh T."/>
            <person name="Sato K."/>
        </authorList>
    </citation>
    <scope>NUCLEOTIDE SEQUENCE</scope>
    <source>
        <tissue evidence="2">Shoot and root</tissue>
    </source>
</reference>
<feature type="signal peptide" evidence="1">
    <location>
        <begin position="1"/>
        <end position="18"/>
    </location>
</feature>
<name>F2DYE6_HORVV</name>
<dbReference type="AlphaFoldDB" id="F2DYE6"/>
<protein>
    <submittedName>
        <fullName evidence="2">Predicted protein</fullName>
    </submittedName>
</protein>
<accession>F2DYE6</accession>
<proteinExistence type="evidence at transcript level"/>
<keyword evidence="1" id="KW-0732">Signal</keyword>
<evidence type="ECO:0000256" key="1">
    <source>
        <dbReference type="SAM" id="SignalP"/>
    </source>
</evidence>
<sequence>MKTLSVISLCILLSVVGAEDIDSFFGGAAQTTSTAYYAFTFIQGQQTKVYQQLSAYLIKSPENSPIAYGKAYLSSTPYGGTPASLGTTSGWLAVATANNNIWTFTGSFNLAQGTRYYVYLDTLNTGFKLRKSNTADNNRPTFYATSNTGTYGQIVNEFNFAVIGSSCGNTVVETGEQCDGGQCCTATCSNQPSTQRCTGNDRCKYCSGTSGSCGSAPVPSTERCGMCATGGITAYCSGSSADPRCGISCTAGAIDDPLIMGFHHQQFYFDGTVDRVFNMLSQPHLSINGLFKEANGARKLHQNLKEFENTIVIREAGIVTQNNKISFTVASGRKGNVNWNGQTIKLNSSINVADLDDCVQLTWAETSIMLTSPSFEIVFAFKDELPSEKIMTDYLNIKLVHIAGVENEMGGVIGQTAMKNASISLKPSDFEESNILSTDSIKSTYSSAAINCDQKKDRSVRFSARFEHGSINEQRAYESFDS</sequence>
<evidence type="ECO:0000313" key="2">
    <source>
        <dbReference type="EMBL" id="BAK00118.1"/>
    </source>
</evidence>
<organism evidence="2">
    <name type="scientific">Hordeum vulgare subsp. vulgare</name>
    <name type="common">Domesticated barley</name>
    <dbReference type="NCBI Taxonomy" id="112509"/>
    <lineage>
        <taxon>Eukaryota</taxon>
        <taxon>Viridiplantae</taxon>
        <taxon>Streptophyta</taxon>
        <taxon>Embryophyta</taxon>
        <taxon>Tracheophyta</taxon>
        <taxon>Spermatophyta</taxon>
        <taxon>Magnoliopsida</taxon>
        <taxon>Liliopsida</taxon>
        <taxon>Poales</taxon>
        <taxon>Poaceae</taxon>
        <taxon>BOP clade</taxon>
        <taxon>Pooideae</taxon>
        <taxon>Triticodae</taxon>
        <taxon>Triticeae</taxon>
        <taxon>Hordeinae</taxon>
        <taxon>Hordeum</taxon>
    </lineage>
</organism>
<dbReference type="EMBL" id="AK368915">
    <property type="protein sequence ID" value="BAK00118.1"/>
    <property type="molecule type" value="mRNA"/>
</dbReference>